<comment type="function">
    <text evidence="6">Toxic component of a toxin-antitoxin (TA) system. An RNase.</text>
</comment>
<evidence type="ECO:0000256" key="3">
    <source>
        <dbReference type="ARBA" id="ARBA00022723"/>
    </source>
</evidence>
<evidence type="ECO:0000256" key="6">
    <source>
        <dbReference type="HAMAP-Rule" id="MF_00265"/>
    </source>
</evidence>
<evidence type="ECO:0000313" key="8">
    <source>
        <dbReference type="EMBL" id="MDN3564471.1"/>
    </source>
</evidence>
<dbReference type="EC" id="3.1.-.-" evidence="6"/>
<evidence type="ECO:0000259" key="7">
    <source>
        <dbReference type="Pfam" id="PF01850"/>
    </source>
</evidence>
<keyword evidence="1 6" id="KW-1277">Toxin-antitoxin system</keyword>
<name>A0ABT8A449_9PROT</name>
<evidence type="ECO:0000313" key="9">
    <source>
        <dbReference type="Proteomes" id="UP001529369"/>
    </source>
</evidence>
<gene>
    <name evidence="6" type="primary">vapC</name>
    <name evidence="8" type="ORF">QWZ14_08860</name>
</gene>
<dbReference type="InterPro" id="IPR029060">
    <property type="entry name" value="PIN-like_dom_sf"/>
</dbReference>
<dbReference type="PANTHER" id="PTHR35901:SF1">
    <property type="entry name" value="EXONUCLEASE VAPC9"/>
    <property type="match status" value="1"/>
</dbReference>
<dbReference type="CDD" id="cd09873">
    <property type="entry name" value="PIN_Pae0151-like"/>
    <property type="match status" value="1"/>
</dbReference>
<evidence type="ECO:0000256" key="1">
    <source>
        <dbReference type="ARBA" id="ARBA00022649"/>
    </source>
</evidence>
<dbReference type="InterPro" id="IPR044153">
    <property type="entry name" value="PIN_Pae0151-like"/>
</dbReference>
<feature type="binding site" evidence="6">
    <location>
        <position position="97"/>
    </location>
    <ligand>
        <name>Mg(2+)</name>
        <dbReference type="ChEBI" id="CHEBI:18420"/>
    </ligand>
</feature>
<comment type="similarity">
    <text evidence="6">Belongs to the PINc/VapC protein family.</text>
</comment>
<dbReference type="InterPro" id="IPR002716">
    <property type="entry name" value="PIN_dom"/>
</dbReference>
<dbReference type="Proteomes" id="UP001529369">
    <property type="component" value="Unassembled WGS sequence"/>
</dbReference>
<feature type="domain" description="PIN" evidence="7">
    <location>
        <begin position="4"/>
        <end position="120"/>
    </location>
</feature>
<dbReference type="EMBL" id="JAUFPN010000102">
    <property type="protein sequence ID" value="MDN3564471.1"/>
    <property type="molecule type" value="Genomic_DNA"/>
</dbReference>
<keyword evidence="4 6" id="KW-0378">Hydrolase</keyword>
<dbReference type="InterPro" id="IPR022907">
    <property type="entry name" value="VapC_family"/>
</dbReference>
<proteinExistence type="inferred from homology"/>
<dbReference type="RefSeq" id="WP_290316270.1">
    <property type="nucleotide sequence ID" value="NZ_JAUFPN010000102.1"/>
</dbReference>
<protein>
    <recommendedName>
        <fullName evidence="6">Ribonuclease VapC</fullName>
        <shortName evidence="6">RNase VapC</shortName>
        <ecNumber evidence="6">3.1.-.-</ecNumber>
    </recommendedName>
    <alternativeName>
        <fullName evidence="6">Toxin VapC</fullName>
    </alternativeName>
</protein>
<organism evidence="8 9">
    <name type="scientific">Paeniroseomonas aquatica</name>
    <dbReference type="NCBI Taxonomy" id="373043"/>
    <lineage>
        <taxon>Bacteria</taxon>
        <taxon>Pseudomonadati</taxon>
        <taxon>Pseudomonadota</taxon>
        <taxon>Alphaproteobacteria</taxon>
        <taxon>Acetobacterales</taxon>
        <taxon>Acetobacteraceae</taxon>
        <taxon>Paeniroseomonas</taxon>
    </lineage>
</organism>
<comment type="caution">
    <text evidence="8">The sequence shown here is derived from an EMBL/GenBank/DDBJ whole genome shotgun (WGS) entry which is preliminary data.</text>
</comment>
<keyword evidence="2 6" id="KW-0540">Nuclease</keyword>
<dbReference type="Gene3D" id="3.40.50.1010">
    <property type="entry name" value="5'-nuclease"/>
    <property type="match status" value="1"/>
</dbReference>
<dbReference type="Pfam" id="PF01850">
    <property type="entry name" value="PIN"/>
    <property type="match status" value="1"/>
</dbReference>
<dbReference type="InterPro" id="IPR051619">
    <property type="entry name" value="TypeII_TA_RNase_PINc/VapC"/>
</dbReference>
<accession>A0ABT8A449</accession>
<sequence length="132" mass="14250">MILVVDASLAVKVITAEPGSEAADAFLEGHTLLAPELILAEVSNALWRKVRMGSLTPALARTAVAQLQDWLEPLVPLHDLAAQALDLALRRDHPVYDCTYVALAMRQAAPLATGDRRLAERFAGDADIRLIS</sequence>
<dbReference type="PANTHER" id="PTHR35901">
    <property type="entry name" value="RIBONUCLEASE VAPC3"/>
    <property type="match status" value="1"/>
</dbReference>
<keyword evidence="5 6" id="KW-0460">Magnesium</keyword>
<comment type="cofactor">
    <cofactor evidence="6">
        <name>Mg(2+)</name>
        <dbReference type="ChEBI" id="CHEBI:18420"/>
    </cofactor>
</comment>
<evidence type="ECO:0000256" key="2">
    <source>
        <dbReference type="ARBA" id="ARBA00022722"/>
    </source>
</evidence>
<evidence type="ECO:0000256" key="4">
    <source>
        <dbReference type="ARBA" id="ARBA00022801"/>
    </source>
</evidence>
<evidence type="ECO:0000256" key="5">
    <source>
        <dbReference type="ARBA" id="ARBA00022842"/>
    </source>
</evidence>
<dbReference type="SUPFAM" id="SSF88723">
    <property type="entry name" value="PIN domain-like"/>
    <property type="match status" value="1"/>
</dbReference>
<keyword evidence="6" id="KW-0800">Toxin</keyword>
<reference evidence="9" key="1">
    <citation type="journal article" date="2019" name="Int. J. Syst. Evol. Microbiol.">
        <title>The Global Catalogue of Microorganisms (GCM) 10K type strain sequencing project: providing services to taxonomists for standard genome sequencing and annotation.</title>
        <authorList>
            <consortium name="The Broad Institute Genomics Platform"/>
            <consortium name="The Broad Institute Genome Sequencing Center for Infectious Disease"/>
            <person name="Wu L."/>
            <person name="Ma J."/>
        </authorList>
    </citation>
    <scope>NUCLEOTIDE SEQUENCE [LARGE SCALE GENOMIC DNA]</scope>
    <source>
        <strain evidence="9">CECT 7131</strain>
    </source>
</reference>
<keyword evidence="3 6" id="KW-0479">Metal-binding</keyword>
<keyword evidence="9" id="KW-1185">Reference proteome</keyword>
<dbReference type="HAMAP" id="MF_00265">
    <property type="entry name" value="VapC_Nob1"/>
    <property type="match status" value="1"/>
</dbReference>
<feature type="binding site" evidence="6">
    <location>
        <position position="6"/>
    </location>
    <ligand>
        <name>Mg(2+)</name>
        <dbReference type="ChEBI" id="CHEBI:18420"/>
    </ligand>
</feature>